<evidence type="ECO:0000313" key="1">
    <source>
        <dbReference type="EMBL" id="EAE6014807.1"/>
    </source>
</evidence>
<name>A0A823FR86_LISMN</name>
<dbReference type="AlphaFoldDB" id="A0A823FR86"/>
<proteinExistence type="predicted"/>
<gene>
    <name evidence="1" type="ORF">E3077_15025</name>
</gene>
<organism evidence="1 2">
    <name type="scientific">Listeria monocytogenes serotype 1/2b</name>
    <dbReference type="NCBI Taxonomy" id="2291966"/>
    <lineage>
        <taxon>Bacteria</taxon>
        <taxon>Bacillati</taxon>
        <taxon>Bacillota</taxon>
        <taxon>Bacilli</taxon>
        <taxon>Bacillales</taxon>
        <taxon>Listeriaceae</taxon>
        <taxon>Listeria</taxon>
    </lineage>
</organism>
<accession>A0A823FR86</accession>
<sequence>MLFDLSTNDKAKETLATFLRLDLEKLETLLEEYSDDEPTECIKNYIPKDAQAIAERSTIKFFHITTTIDGFASVKENGLLGLEELLSTNSSFTNFLKKNNIDYNENKQTLLIEEKEIDINQEDWNNVKQRITFDFNINGFYFIDDSNKNYSSVNKRPEFFFDLDTVLNGKYNLSDKWEKLSKSYLLEIEISWKDWGPNEVIENFNEMLEILVARAKSASCGVNEVCYVKRNKNILPQEIKTYIEIE</sequence>
<dbReference type="EMBL" id="AAASZE010000009">
    <property type="protein sequence ID" value="EAE6014807.1"/>
    <property type="molecule type" value="Genomic_DNA"/>
</dbReference>
<evidence type="ECO:0000313" key="2">
    <source>
        <dbReference type="Proteomes" id="UP000330099"/>
    </source>
</evidence>
<reference evidence="1 2" key="1">
    <citation type="submission" date="2019-03" db="EMBL/GenBank/DDBJ databases">
        <authorList>
            <consortium name="GenomeTrakr: Next Generation Sequencing Network for Food Pathogen Tracability"/>
        </authorList>
    </citation>
    <scope>NUCLEOTIDE SEQUENCE [LARGE SCALE GENOMIC DNA]</scope>
    <source>
        <strain evidence="1 2">LS1392</strain>
    </source>
</reference>
<protein>
    <submittedName>
        <fullName evidence="1">Uncharacterized protein</fullName>
    </submittedName>
</protein>
<comment type="caution">
    <text evidence="1">The sequence shown here is derived from an EMBL/GenBank/DDBJ whole genome shotgun (WGS) entry which is preliminary data.</text>
</comment>
<dbReference type="Proteomes" id="UP000330099">
    <property type="component" value="Unassembled WGS sequence"/>
</dbReference>